<dbReference type="Proteomes" id="UP001164459">
    <property type="component" value="Chromosome"/>
</dbReference>
<keyword evidence="1" id="KW-0808">Transferase</keyword>
<sequence>MPPAELAGTMILHRFELETLAGSGGMAMVYRARDHATGRTVALKLLHGSGRDPREMQRFEREGQLLAALRHPAIVAHVAHGLTPAGQPFLAMEWLQGEDLARRLAAAPLGLRESLTLAHRVAGALAAAHRAGVIHRDIKPSNLFLRDGDVERVTLLDFGVAHLSLSPPMTRTGIAIGTPGYMAPEQARGERELGPGADVFSLGCVLFECLTGQPPFVADHVAALLAKILFEDAPLLRTRRPELPEPLEALLARMLAKDPAQRPRDAALLAVELAELAALQTAEPRPVERSPAAPALVGAELQFLSVVLAVSDHAPVETQATLTAERARIDYLELRAELLPQGFKIEGLADGSIVATLAQVGHRTATDQAVQAVRCALLIKERWPHAIIALVTSRGTLRGALPVGEALSRAARLISAPLTPGPAAQLGLRLDEVTAGLVESAYAIDRVATGCYLLLGERSSLDETRPLLGKPTPCVGREQELALLDMLLAGCIEDRAARAMLITAPPGVGKSRLRHEFLRRTRIQRPELTVLVGRGDPISAGAPYGLLARALRQHCDVRDGLPVEDNQARLERGLGRHLPPDEAPRVVRFLGELCGVPFADPDDLPLRAARQAPELMSEQIQRAFLDFLRAECAAQPVVLVLEDLHWSDRLTVRLCDVALRELDDRPLLVLALARPEVRELFPRLWDGRERQQLELGGLRRRACEQLIQRVLGPDVSQTLLTRVVEQAGGNALFLEELIRAVAEDKGEALPETVLAMLQVRFLRLDAGARRALHAASVFGETFWRGGVAALVGESAAAELDHQLAALLDAELLERRSDTRLAGEVEYAFRHALVRDAAYALLTAEDQVLGHRLAASYLERAGERDPMVIAEHFTRGHDSARAGLYYVRAVELARYAGDPATAIALAERGLRCELPDPERVALEALIVEEHGWRGDFESGAIELLARCVPGSVAWTAALASGFSEALFAGDLERARQLGDQLVSVRVEPAALANLSFTMMAITVLFTFAGEHPRAAPIVRRHDALLEPVAAEEPLADAWRWLAHAIFDAHDVAGPETALAAGRRAEAAFARMQHRRGALAGRITVGLNLVSLGQYAAAEQTLRSTFVVGVDYGPYAVYRTAAVIAARVGQGALAEAVHEAEAFIARREGAHTLGPIGAGLLRRELAEALARQGDLVRAEAEARAACHLLASMPGDRHLAATTLAAILLRAGQTAAALEQVDEVLAARAAHDLRPPQQPAALLVRAEALHALGRDDEARAAIAAAHADLSARAARIAAPELRASYLAAIPEHARIAEIAAAWAVVDPSNALGDRS</sequence>
<dbReference type="EMBL" id="CP114040">
    <property type="protein sequence ID" value="WAS90001.1"/>
    <property type="molecule type" value="Genomic_DNA"/>
</dbReference>
<dbReference type="InterPro" id="IPR027417">
    <property type="entry name" value="P-loop_NTPase"/>
</dbReference>
<evidence type="ECO:0000259" key="5">
    <source>
        <dbReference type="PROSITE" id="PS50011"/>
    </source>
</evidence>
<dbReference type="GO" id="GO:0016301">
    <property type="term" value="F:kinase activity"/>
    <property type="evidence" value="ECO:0007669"/>
    <property type="project" value="UniProtKB-KW"/>
</dbReference>
<evidence type="ECO:0000313" key="6">
    <source>
        <dbReference type="EMBL" id="WAS90001.1"/>
    </source>
</evidence>
<dbReference type="Pfam" id="PF13191">
    <property type="entry name" value="AAA_16"/>
    <property type="match status" value="1"/>
</dbReference>
<dbReference type="Gene3D" id="3.30.200.20">
    <property type="entry name" value="Phosphorylase Kinase, domain 1"/>
    <property type="match status" value="1"/>
</dbReference>
<reference evidence="6" key="1">
    <citation type="submission" date="2022-11" db="EMBL/GenBank/DDBJ databases">
        <title>Minimal conservation of predation-associated metabolite biosynthetic gene clusters underscores biosynthetic potential of Myxococcota including descriptions for ten novel species: Archangium lansinium sp. nov., Myxococcus landrumus sp. nov., Nannocystis bai.</title>
        <authorList>
            <person name="Ahearne A."/>
            <person name="Stevens C."/>
            <person name="Dowd S."/>
        </authorList>
    </citation>
    <scope>NUCLEOTIDE SEQUENCE</scope>
    <source>
        <strain evidence="6">Fl3</strain>
    </source>
</reference>
<feature type="domain" description="Protein kinase" evidence="5">
    <location>
        <begin position="15"/>
        <end position="276"/>
    </location>
</feature>
<dbReference type="Gene3D" id="1.25.40.10">
    <property type="entry name" value="Tetratricopeptide repeat domain"/>
    <property type="match status" value="1"/>
</dbReference>
<dbReference type="InterPro" id="IPR008271">
    <property type="entry name" value="Ser/Thr_kinase_AS"/>
</dbReference>
<gene>
    <name evidence="6" type="ORF">O0S08_27725</name>
</gene>
<dbReference type="Gene3D" id="1.10.510.10">
    <property type="entry name" value="Transferase(Phosphotransferase) domain 1"/>
    <property type="match status" value="1"/>
</dbReference>
<keyword evidence="2" id="KW-0547">Nucleotide-binding</keyword>
<evidence type="ECO:0000313" key="7">
    <source>
        <dbReference type="Proteomes" id="UP001164459"/>
    </source>
</evidence>
<name>A0ABY7GSU0_9BACT</name>
<dbReference type="SMART" id="SM00220">
    <property type="entry name" value="S_TKc"/>
    <property type="match status" value="1"/>
</dbReference>
<evidence type="ECO:0000256" key="4">
    <source>
        <dbReference type="ARBA" id="ARBA00022840"/>
    </source>
</evidence>
<dbReference type="PROSITE" id="PS50011">
    <property type="entry name" value="PROTEIN_KINASE_DOM"/>
    <property type="match status" value="1"/>
</dbReference>
<dbReference type="SUPFAM" id="SSF48452">
    <property type="entry name" value="TPR-like"/>
    <property type="match status" value="1"/>
</dbReference>
<evidence type="ECO:0000256" key="1">
    <source>
        <dbReference type="ARBA" id="ARBA00022679"/>
    </source>
</evidence>
<dbReference type="RefSeq" id="WP_269032335.1">
    <property type="nucleotide sequence ID" value="NZ_CP114040.1"/>
</dbReference>
<keyword evidence="4" id="KW-0067">ATP-binding</keyword>
<dbReference type="InterPro" id="IPR000719">
    <property type="entry name" value="Prot_kinase_dom"/>
</dbReference>
<dbReference type="PANTHER" id="PTHR43289">
    <property type="entry name" value="MITOGEN-ACTIVATED PROTEIN KINASE KINASE KINASE 20-RELATED"/>
    <property type="match status" value="1"/>
</dbReference>
<dbReference type="InterPro" id="IPR011009">
    <property type="entry name" value="Kinase-like_dom_sf"/>
</dbReference>
<proteinExistence type="predicted"/>
<dbReference type="PANTHER" id="PTHR43289:SF6">
    <property type="entry name" value="SERINE_THREONINE-PROTEIN KINASE NEKL-3"/>
    <property type="match status" value="1"/>
</dbReference>
<keyword evidence="7" id="KW-1185">Reference proteome</keyword>
<protein>
    <submittedName>
        <fullName evidence="6">Protein kinase</fullName>
    </submittedName>
</protein>
<dbReference type="InterPro" id="IPR041664">
    <property type="entry name" value="AAA_16"/>
</dbReference>
<dbReference type="CDD" id="cd14014">
    <property type="entry name" value="STKc_PknB_like"/>
    <property type="match status" value="1"/>
</dbReference>
<dbReference type="SUPFAM" id="SSF52540">
    <property type="entry name" value="P-loop containing nucleoside triphosphate hydrolases"/>
    <property type="match status" value="1"/>
</dbReference>
<keyword evidence="3 6" id="KW-0418">Kinase</keyword>
<dbReference type="SUPFAM" id="SSF56112">
    <property type="entry name" value="Protein kinase-like (PK-like)"/>
    <property type="match status" value="1"/>
</dbReference>
<accession>A0ABY7GSU0</accession>
<evidence type="ECO:0000256" key="3">
    <source>
        <dbReference type="ARBA" id="ARBA00022777"/>
    </source>
</evidence>
<dbReference type="Pfam" id="PF00069">
    <property type="entry name" value="Pkinase"/>
    <property type="match status" value="1"/>
</dbReference>
<dbReference type="PROSITE" id="PS00108">
    <property type="entry name" value="PROTEIN_KINASE_ST"/>
    <property type="match status" value="1"/>
</dbReference>
<organism evidence="6 7">
    <name type="scientific">Nannocystis punicea</name>
    <dbReference type="NCBI Taxonomy" id="2995304"/>
    <lineage>
        <taxon>Bacteria</taxon>
        <taxon>Pseudomonadati</taxon>
        <taxon>Myxococcota</taxon>
        <taxon>Polyangia</taxon>
        <taxon>Nannocystales</taxon>
        <taxon>Nannocystaceae</taxon>
        <taxon>Nannocystis</taxon>
    </lineage>
</organism>
<evidence type="ECO:0000256" key="2">
    <source>
        <dbReference type="ARBA" id="ARBA00022741"/>
    </source>
</evidence>
<dbReference type="InterPro" id="IPR011990">
    <property type="entry name" value="TPR-like_helical_dom_sf"/>
</dbReference>